<reference evidence="6" key="1">
    <citation type="submission" date="2021-03" db="EMBL/GenBank/DDBJ databases">
        <authorList>
            <person name="Bekaert M."/>
        </authorList>
    </citation>
    <scope>NUCLEOTIDE SEQUENCE</scope>
</reference>
<keyword evidence="2" id="KW-0963">Cytoplasm</keyword>
<keyword evidence="6" id="KW-0808">Transferase</keyword>
<dbReference type="EMBL" id="CAJPWZ010002850">
    <property type="protein sequence ID" value="CAG2246265.1"/>
    <property type="molecule type" value="Genomic_DNA"/>
</dbReference>
<dbReference type="Pfam" id="PF07679">
    <property type="entry name" value="I-set"/>
    <property type="match status" value="3"/>
</dbReference>
<feature type="domain" description="Ig-like" evidence="5">
    <location>
        <begin position="303"/>
        <end position="386"/>
    </location>
</feature>
<dbReference type="GO" id="GO:0004674">
    <property type="term" value="F:protein serine/threonine kinase activity"/>
    <property type="evidence" value="ECO:0007669"/>
    <property type="project" value="UniProtKB-EC"/>
</dbReference>
<dbReference type="AlphaFoldDB" id="A0A8S3ULS4"/>
<dbReference type="PANTHER" id="PTHR35971:SF5">
    <property type="entry name" value="OBSCURIN LIKE CYTOSKELETAL ADAPTOR 1"/>
    <property type="match status" value="1"/>
</dbReference>
<keyword evidence="7" id="KW-1185">Reference proteome</keyword>
<dbReference type="InterPro" id="IPR013098">
    <property type="entry name" value="Ig_I-set"/>
</dbReference>
<dbReference type="PROSITE" id="PS50835">
    <property type="entry name" value="IG_LIKE"/>
    <property type="match status" value="1"/>
</dbReference>
<name>A0A8S3ULS4_MYTED</name>
<keyword evidence="3" id="KW-0597">Phosphoprotein</keyword>
<dbReference type="OrthoDB" id="6115582at2759"/>
<dbReference type="Gene3D" id="2.60.40.10">
    <property type="entry name" value="Immunoglobulins"/>
    <property type="match status" value="3"/>
</dbReference>
<keyword evidence="4" id="KW-1015">Disulfide bond</keyword>
<proteinExistence type="predicted"/>
<dbReference type="InterPro" id="IPR003599">
    <property type="entry name" value="Ig_sub"/>
</dbReference>
<evidence type="ECO:0000256" key="1">
    <source>
        <dbReference type="ARBA" id="ARBA00004496"/>
    </source>
</evidence>
<evidence type="ECO:0000256" key="2">
    <source>
        <dbReference type="ARBA" id="ARBA00022490"/>
    </source>
</evidence>
<dbReference type="InterPro" id="IPR052385">
    <property type="entry name" value="Obscurin/Obscurin-like_Reg"/>
</dbReference>
<dbReference type="SMART" id="SM00409">
    <property type="entry name" value="IG"/>
    <property type="match status" value="3"/>
</dbReference>
<dbReference type="InterPro" id="IPR007110">
    <property type="entry name" value="Ig-like_dom"/>
</dbReference>
<evidence type="ECO:0000259" key="5">
    <source>
        <dbReference type="PROSITE" id="PS50835"/>
    </source>
</evidence>
<accession>A0A8S3ULS4</accession>
<dbReference type="EC" id="2.7.11.1" evidence="6"/>
<dbReference type="GO" id="GO:0005737">
    <property type="term" value="C:cytoplasm"/>
    <property type="evidence" value="ECO:0007669"/>
    <property type="project" value="UniProtKB-SubCell"/>
</dbReference>
<comment type="caution">
    <text evidence="6">The sequence shown here is derived from an EMBL/GenBank/DDBJ whole genome shotgun (WGS) entry which is preliminary data.</text>
</comment>
<gene>
    <name evidence="6" type="ORF">MEDL_58249</name>
</gene>
<comment type="subcellular location">
    <subcellularLocation>
        <location evidence="1">Cytoplasm</location>
    </subcellularLocation>
</comment>
<sequence>MLFRFLILVRVCAAFPLKCPIPAQRSIRARGFCQDPAKYSCLKNDLINGYSENCTIFDFLQPGRKHVLRGGLDADICSFERYQPWPILFYTNVSTNCIFLKSACNEEGQVVYDNGNRNTDITCRCDYTRGYDFLNKPQNPCFCEPSKEDCSCFLKTCPKATDKLSSDYECHQEDKNLTVSECEAIIYQRVNTTRNKSIMEYISMREKSSNTAYFIDEPLSYIELREGETVTLTYELSAKKFPVSFLKDNQFIPETTSIEKMVAGRSKKITIRNVAPSDAGTYYLRVDGKRRIDSSLTELLIYPMFTSKIEPQMCIEGNKLHMECAVYADNIEVQWYKGKQQLHDCKNMLIHKNNNQHMLTIEKATVGDSGNYYVKAGTVEMEIPVTVKDMLRRPLVDVTIMEGLDTKFEFETEEENVHVQWFYNRKEITESTERRQISRLQGRVHTLTILQTRLEDSGKYSIKIKAYDKIVELNVKGIV</sequence>
<evidence type="ECO:0000256" key="4">
    <source>
        <dbReference type="ARBA" id="ARBA00023157"/>
    </source>
</evidence>
<evidence type="ECO:0000256" key="3">
    <source>
        <dbReference type="ARBA" id="ARBA00022553"/>
    </source>
</evidence>
<dbReference type="InterPro" id="IPR013783">
    <property type="entry name" value="Ig-like_fold"/>
</dbReference>
<dbReference type="SUPFAM" id="SSF48726">
    <property type="entry name" value="Immunoglobulin"/>
    <property type="match status" value="3"/>
</dbReference>
<dbReference type="InterPro" id="IPR036179">
    <property type="entry name" value="Ig-like_dom_sf"/>
</dbReference>
<evidence type="ECO:0000313" key="7">
    <source>
        <dbReference type="Proteomes" id="UP000683360"/>
    </source>
</evidence>
<dbReference type="Proteomes" id="UP000683360">
    <property type="component" value="Unassembled WGS sequence"/>
</dbReference>
<organism evidence="6 7">
    <name type="scientific">Mytilus edulis</name>
    <name type="common">Blue mussel</name>
    <dbReference type="NCBI Taxonomy" id="6550"/>
    <lineage>
        <taxon>Eukaryota</taxon>
        <taxon>Metazoa</taxon>
        <taxon>Spiralia</taxon>
        <taxon>Lophotrochozoa</taxon>
        <taxon>Mollusca</taxon>
        <taxon>Bivalvia</taxon>
        <taxon>Autobranchia</taxon>
        <taxon>Pteriomorphia</taxon>
        <taxon>Mytilida</taxon>
        <taxon>Mytiloidea</taxon>
        <taxon>Mytilidae</taxon>
        <taxon>Mytilinae</taxon>
        <taxon>Mytilus</taxon>
    </lineage>
</organism>
<protein>
    <submittedName>
        <fullName evidence="6">TTN</fullName>
        <ecNumber evidence="6">2.7.11.1</ecNumber>
    </submittedName>
</protein>
<dbReference type="PANTHER" id="PTHR35971">
    <property type="entry name" value="SI:DKEY-31G6.6"/>
    <property type="match status" value="1"/>
</dbReference>
<evidence type="ECO:0000313" key="6">
    <source>
        <dbReference type="EMBL" id="CAG2246265.1"/>
    </source>
</evidence>